<feature type="region of interest" description="Disordered" evidence="1">
    <location>
        <begin position="29"/>
        <end position="67"/>
    </location>
</feature>
<evidence type="ECO:0000313" key="2">
    <source>
        <dbReference type="EMBL" id="MCD9639285.1"/>
    </source>
</evidence>
<dbReference type="Proteomes" id="UP000823775">
    <property type="component" value="Unassembled WGS sequence"/>
</dbReference>
<protein>
    <submittedName>
        <fullName evidence="2">Uncharacterized protein</fullName>
    </submittedName>
</protein>
<keyword evidence="3" id="KW-1185">Reference proteome</keyword>
<accession>A0ABS8UZM7</accession>
<feature type="compositionally biased region" description="Low complexity" evidence="1">
    <location>
        <begin position="49"/>
        <end position="63"/>
    </location>
</feature>
<gene>
    <name evidence="2" type="ORF">HAX54_023710</name>
</gene>
<evidence type="ECO:0000256" key="1">
    <source>
        <dbReference type="SAM" id="MobiDB-lite"/>
    </source>
</evidence>
<feature type="non-terminal residue" evidence="2">
    <location>
        <position position="1"/>
    </location>
</feature>
<dbReference type="EMBL" id="JACEIK010002880">
    <property type="protein sequence ID" value="MCD9639285.1"/>
    <property type="molecule type" value="Genomic_DNA"/>
</dbReference>
<proteinExistence type="predicted"/>
<comment type="caution">
    <text evidence="2">The sequence shown here is derived from an EMBL/GenBank/DDBJ whole genome shotgun (WGS) entry which is preliminary data.</text>
</comment>
<sequence length="184" mass="20478">VACPLFRPLDKTVRANYVIILSSKTNKDAPVMMRGKSTENRTPPPPSAPFNTSPTQFHTTAAPTPTPPNLLKFSQRAQVHESQLVKLANTIPYMIQLSIQKPCNLREISWKAYAVPVEVIKNEVITLRKEVVALSGPLSTNNLIPPKPIAVPSKPEAPRSPLDDWWVGYDNMSKIVSNEELYHS</sequence>
<organism evidence="2 3">
    <name type="scientific">Datura stramonium</name>
    <name type="common">Jimsonweed</name>
    <name type="synonym">Common thornapple</name>
    <dbReference type="NCBI Taxonomy" id="4076"/>
    <lineage>
        <taxon>Eukaryota</taxon>
        <taxon>Viridiplantae</taxon>
        <taxon>Streptophyta</taxon>
        <taxon>Embryophyta</taxon>
        <taxon>Tracheophyta</taxon>
        <taxon>Spermatophyta</taxon>
        <taxon>Magnoliopsida</taxon>
        <taxon>eudicotyledons</taxon>
        <taxon>Gunneridae</taxon>
        <taxon>Pentapetalae</taxon>
        <taxon>asterids</taxon>
        <taxon>lamiids</taxon>
        <taxon>Solanales</taxon>
        <taxon>Solanaceae</taxon>
        <taxon>Solanoideae</taxon>
        <taxon>Datureae</taxon>
        <taxon>Datura</taxon>
    </lineage>
</organism>
<name>A0ABS8UZM7_DATST</name>
<evidence type="ECO:0000313" key="3">
    <source>
        <dbReference type="Proteomes" id="UP000823775"/>
    </source>
</evidence>
<reference evidence="2 3" key="1">
    <citation type="journal article" date="2021" name="BMC Genomics">
        <title>Datura genome reveals duplications of psychoactive alkaloid biosynthetic genes and high mutation rate following tissue culture.</title>
        <authorList>
            <person name="Rajewski A."/>
            <person name="Carter-House D."/>
            <person name="Stajich J."/>
            <person name="Litt A."/>
        </authorList>
    </citation>
    <scope>NUCLEOTIDE SEQUENCE [LARGE SCALE GENOMIC DNA]</scope>
    <source>
        <strain evidence="2">AR-01</strain>
    </source>
</reference>